<gene>
    <name evidence="2" type="ordered locus">Tneu_0676</name>
</gene>
<organism evidence="2 3">
    <name type="scientific">Pyrobaculum neutrophilum (strain DSM 2338 / JCM 9278 / NBRC 100436 / V24Sta)</name>
    <name type="common">Thermoproteus neutrophilus</name>
    <dbReference type="NCBI Taxonomy" id="444157"/>
    <lineage>
        <taxon>Archaea</taxon>
        <taxon>Thermoproteota</taxon>
        <taxon>Thermoprotei</taxon>
        <taxon>Thermoproteales</taxon>
        <taxon>Thermoproteaceae</taxon>
        <taxon>Pyrobaculum</taxon>
    </lineage>
</organism>
<name>B1YCV2_PYRNV</name>
<evidence type="ECO:0000313" key="3">
    <source>
        <dbReference type="Proteomes" id="UP000001694"/>
    </source>
</evidence>
<keyword evidence="1" id="KW-0812">Transmembrane</keyword>
<evidence type="ECO:0000313" key="2">
    <source>
        <dbReference type="EMBL" id="ACB39615.1"/>
    </source>
</evidence>
<evidence type="ECO:0000256" key="1">
    <source>
        <dbReference type="SAM" id="Phobius"/>
    </source>
</evidence>
<dbReference type="AlphaFoldDB" id="B1YCV2"/>
<keyword evidence="1" id="KW-1133">Transmembrane helix</keyword>
<dbReference type="GeneID" id="58787332"/>
<feature type="transmembrane region" description="Helical" evidence="1">
    <location>
        <begin position="7"/>
        <end position="28"/>
    </location>
</feature>
<protein>
    <submittedName>
        <fullName evidence="2">Uncharacterized protein</fullName>
    </submittedName>
</protein>
<dbReference type="KEGG" id="tne:Tneu_0676"/>
<proteinExistence type="predicted"/>
<keyword evidence="1" id="KW-0472">Membrane</keyword>
<dbReference type="Proteomes" id="UP000001694">
    <property type="component" value="Chromosome"/>
</dbReference>
<accession>B1YCV2</accession>
<reference evidence="2" key="1">
    <citation type="submission" date="2008-03" db="EMBL/GenBank/DDBJ databases">
        <title>Complete sequence of Thermoproteus neutrophilus V24Sta.</title>
        <authorList>
            <consortium name="US DOE Joint Genome Institute"/>
            <person name="Copeland A."/>
            <person name="Lucas S."/>
            <person name="Lapidus A."/>
            <person name="Glavina del Rio T."/>
            <person name="Dalin E."/>
            <person name="Tice H."/>
            <person name="Bruce D."/>
            <person name="Goodwin L."/>
            <person name="Pitluck S."/>
            <person name="Sims D."/>
            <person name="Brettin T."/>
            <person name="Detter J.C."/>
            <person name="Han C."/>
            <person name="Kuske C.R."/>
            <person name="Schmutz J."/>
            <person name="Larimer F."/>
            <person name="Land M."/>
            <person name="Hauser L."/>
            <person name="Kyrpides N."/>
            <person name="Mikhailova N."/>
            <person name="Biddle J.F."/>
            <person name="Zhang Z."/>
            <person name="Fitz-Gibbon S.T."/>
            <person name="Lowe T.M."/>
            <person name="Saltikov C."/>
            <person name="House C.H."/>
            <person name="Richardson P."/>
        </authorList>
    </citation>
    <scope>NUCLEOTIDE SEQUENCE [LARGE SCALE GENOMIC DNA]</scope>
    <source>
        <strain evidence="2">V24Sta</strain>
    </source>
</reference>
<dbReference type="EMBL" id="CP001014">
    <property type="protein sequence ID" value="ACB39615.1"/>
    <property type="molecule type" value="Genomic_DNA"/>
</dbReference>
<dbReference type="RefSeq" id="WP_012350035.1">
    <property type="nucleotide sequence ID" value="NC_010525.1"/>
</dbReference>
<keyword evidence="3" id="KW-1185">Reference proteome</keyword>
<sequence length="54" mass="5779">MKTVEESLYNAVVSAVVTALLLALASLFPLGDLAAVLKAAFIDIEHMRTFISTL</sequence>
<dbReference type="HOGENOM" id="CLU_3039204_0_0_2"/>
<dbReference type="STRING" id="444157.Tneu_0676"/>